<protein>
    <recommendedName>
        <fullName evidence="1">F-box domain-containing protein</fullName>
    </recommendedName>
</protein>
<dbReference type="SUPFAM" id="SSF81383">
    <property type="entry name" value="F-box domain"/>
    <property type="match status" value="1"/>
</dbReference>
<dbReference type="Proteomes" id="UP000800035">
    <property type="component" value="Unassembled WGS sequence"/>
</dbReference>
<evidence type="ECO:0000313" key="3">
    <source>
        <dbReference type="Proteomes" id="UP000800035"/>
    </source>
</evidence>
<accession>A0A6A5TGW9</accession>
<sequence>MSSLSTLRDPAPDILYTLRNNPPSSPTLATLPNEILLEIFEQLDTADLLALSLVTRTIQEVAEVCLYRKVKLSEVTYRYFGESIELFLRSIVTRPPLADRIKSIDIQACNKRSWIRPAYLAPSFPGQITIFSTSDWGRIHGIVRAGLLIDRLPCLRELRLDLYGSYFSRHERLPPEVSALDMLFGDFINPQKHGLHLIRGLAGLQRLTLEGMLVELQWFRLPSLEYVTIGQSAILGPDTFAGETFQLQNLTFGIRNFYINSSRGTLSPLVPFLAHFTSLRELSFHFKPVASCMELLRIINENREDFDLFLSRLQTVKDTLEVLRLSQEDKRVCFSASSISPWAMYTTPIRALIQFARLRVLEIPQAALLGTNYTGQYISPIHLLPASLETVLIWNLNPKIIHWLRQISTDVAWFPKLSEITLLSSLNPKDAQTLEESILKDGSCKGLSRAGVRVTVEGRQEWGPEEI</sequence>
<dbReference type="AlphaFoldDB" id="A0A6A5TGW9"/>
<evidence type="ECO:0000259" key="1">
    <source>
        <dbReference type="PROSITE" id="PS50181"/>
    </source>
</evidence>
<dbReference type="CDD" id="cd09917">
    <property type="entry name" value="F-box_SF"/>
    <property type="match status" value="1"/>
</dbReference>
<dbReference type="Pfam" id="PF12937">
    <property type="entry name" value="F-box-like"/>
    <property type="match status" value="1"/>
</dbReference>
<proteinExistence type="predicted"/>
<dbReference type="PROSITE" id="PS50181">
    <property type="entry name" value="FBOX"/>
    <property type="match status" value="1"/>
</dbReference>
<feature type="domain" description="F-box" evidence="1">
    <location>
        <begin position="25"/>
        <end position="70"/>
    </location>
</feature>
<gene>
    <name evidence="2" type="ORF">CC80DRAFT_539032</name>
</gene>
<reference evidence="2" key="1">
    <citation type="journal article" date="2020" name="Stud. Mycol.">
        <title>101 Dothideomycetes genomes: a test case for predicting lifestyles and emergence of pathogens.</title>
        <authorList>
            <person name="Haridas S."/>
            <person name="Albert R."/>
            <person name="Binder M."/>
            <person name="Bloem J."/>
            <person name="Labutti K."/>
            <person name="Salamov A."/>
            <person name="Andreopoulos B."/>
            <person name="Baker S."/>
            <person name="Barry K."/>
            <person name="Bills G."/>
            <person name="Bluhm B."/>
            <person name="Cannon C."/>
            <person name="Castanera R."/>
            <person name="Culley D."/>
            <person name="Daum C."/>
            <person name="Ezra D."/>
            <person name="Gonzalez J."/>
            <person name="Henrissat B."/>
            <person name="Kuo A."/>
            <person name="Liang C."/>
            <person name="Lipzen A."/>
            <person name="Lutzoni F."/>
            <person name="Magnuson J."/>
            <person name="Mondo S."/>
            <person name="Nolan M."/>
            <person name="Ohm R."/>
            <person name="Pangilinan J."/>
            <person name="Park H.-J."/>
            <person name="Ramirez L."/>
            <person name="Alfaro M."/>
            <person name="Sun H."/>
            <person name="Tritt A."/>
            <person name="Yoshinaga Y."/>
            <person name="Zwiers L.-H."/>
            <person name="Turgeon B."/>
            <person name="Goodwin S."/>
            <person name="Spatafora J."/>
            <person name="Crous P."/>
            <person name="Grigoriev I."/>
        </authorList>
    </citation>
    <scope>NUCLEOTIDE SEQUENCE</scope>
    <source>
        <strain evidence="2">CBS 675.92</strain>
    </source>
</reference>
<dbReference type="OrthoDB" id="3684683at2759"/>
<dbReference type="SMART" id="SM00256">
    <property type="entry name" value="FBOX"/>
    <property type="match status" value="1"/>
</dbReference>
<name>A0A6A5TGW9_9PLEO</name>
<dbReference type="InterPro" id="IPR001810">
    <property type="entry name" value="F-box_dom"/>
</dbReference>
<evidence type="ECO:0000313" key="2">
    <source>
        <dbReference type="EMBL" id="KAF1951374.1"/>
    </source>
</evidence>
<organism evidence="2 3">
    <name type="scientific">Byssothecium circinans</name>
    <dbReference type="NCBI Taxonomy" id="147558"/>
    <lineage>
        <taxon>Eukaryota</taxon>
        <taxon>Fungi</taxon>
        <taxon>Dikarya</taxon>
        <taxon>Ascomycota</taxon>
        <taxon>Pezizomycotina</taxon>
        <taxon>Dothideomycetes</taxon>
        <taxon>Pleosporomycetidae</taxon>
        <taxon>Pleosporales</taxon>
        <taxon>Massarineae</taxon>
        <taxon>Massarinaceae</taxon>
        <taxon>Byssothecium</taxon>
    </lineage>
</organism>
<dbReference type="EMBL" id="ML977018">
    <property type="protein sequence ID" value="KAF1951374.1"/>
    <property type="molecule type" value="Genomic_DNA"/>
</dbReference>
<keyword evidence="3" id="KW-1185">Reference proteome</keyword>
<dbReference type="InterPro" id="IPR036047">
    <property type="entry name" value="F-box-like_dom_sf"/>
</dbReference>
<dbReference type="Gene3D" id="1.20.1280.50">
    <property type="match status" value="1"/>
</dbReference>